<evidence type="ECO:0000313" key="3">
    <source>
        <dbReference type="EMBL" id="EEV17015.1"/>
    </source>
</evidence>
<dbReference type="PANTHER" id="PTHR12049">
    <property type="entry name" value="PROTEIN ARGININE METHYLTRANSFERASE NDUFAF7, MITOCHONDRIAL"/>
    <property type="match status" value="1"/>
</dbReference>
<protein>
    <submittedName>
        <fullName evidence="3">Uncharacterized protein</fullName>
    </submittedName>
</protein>
<reference evidence="3 4" key="1">
    <citation type="submission" date="2009-07" db="EMBL/GenBank/DDBJ databases">
        <authorList>
            <person name="Madupu R."/>
            <person name="Sebastian Y."/>
            <person name="Durkin A.S."/>
            <person name="Torralba M."/>
            <person name="Methe B."/>
            <person name="Sutton G.G."/>
            <person name="Strausberg R.L."/>
            <person name="Nelson K.E."/>
        </authorList>
    </citation>
    <scope>NUCLEOTIDE SEQUENCE [LARGE SCALE GENOMIC DNA]</scope>
    <source>
        <strain evidence="3 4">RM3268</strain>
    </source>
</reference>
<dbReference type="SUPFAM" id="SSF53335">
    <property type="entry name" value="S-adenosyl-L-methionine-dependent methyltransferases"/>
    <property type="match status" value="2"/>
</dbReference>
<name>C8PJB0_9BACT</name>
<proteinExistence type="predicted"/>
<dbReference type="InterPro" id="IPR003788">
    <property type="entry name" value="NDUFAF7"/>
</dbReference>
<dbReference type="OrthoDB" id="9794208at2"/>
<evidence type="ECO:0000313" key="4">
    <source>
        <dbReference type="Proteomes" id="UP000005709"/>
    </source>
</evidence>
<organism evidence="3 4">
    <name type="scientific">Campylobacter gracilis RM3268</name>
    <dbReference type="NCBI Taxonomy" id="553220"/>
    <lineage>
        <taxon>Bacteria</taxon>
        <taxon>Pseudomonadati</taxon>
        <taxon>Campylobacterota</taxon>
        <taxon>Epsilonproteobacteria</taxon>
        <taxon>Campylobacterales</taxon>
        <taxon>Campylobacteraceae</taxon>
        <taxon>Campylobacter</taxon>
    </lineage>
</organism>
<comment type="caution">
    <text evidence="3">The sequence shown here is derived from an EMBL/GenBank/DDBJ whole genome shotgun (WGS) entry which is preliminary data.</text>
</comment>
<dbReference type="GO" id="GO:0032259">
    <property type="term" value="P:methylation"/>
    <property type="evidence" value="ECO:0007669"/>
    <property type="project" value="UniProtKB-KW"/>
</dbReference>
<dbReference type="Gene3D" id="3.40.50.12710">
    <property type="match status" value="1"/>
</dbReference>
<dbReference type="Proteomes" id="UP000005709">
    <property type="component" value="Unassembled WGS sequence"/>
</dbReference>
<dbReference type="Pfam" id="PF02636">
    <property type="entry name" value="Methyltransf_28"/>
    <property type="match status" value="1"/>
</dbReference>
<evidence type="ECO:0000256" key="2">
    <source>
        <dbReference type="ARBA" id="ARBA00022679"/>
    </source>
</evidence>
<dbReference type="InterPro" id="IPR038375">
    <property type="entry name" value="NDUFAF7_sf"/>
</dbReference>
<gene>
    <name evidence="3" type="ORF">CAMGR0001_1309</name>
</gene>
<keyword evidence="2" id="KW-0808">Transferase</keyword>
<accession>C8PJB0</accession>
<sequence>MKFSDFFEGWLNERYYANAAKIGKSGDFYTAVSVGSFFGICIAHEILRLSADFGATQALSLDAATSPIASRQNFAANPGEPNLDIVLAEKSQNNAKIAIVEIGSHDGRLLCDIAQAIFTLGGVAALNRFSFAIIEPHERLRELQRASFVECFGGEIALKHFASAREAKFKDVIFVANELFDAFKCEAVDGENMLFIKSGAAKFAPIKEGEILTIARRFGISRGEIPVGYFRFAREICASAQRFYFIAFDYGQMGASGDFSLRIYRNHEVFSFFEVQNLSDFYGKSDLTYDVNFEILRAAFEDAGAAATDFKRQIAALMDFGAVQLLELFMQKSGEKGYHNALLQFNHLRAEFGEKFKMIKFKKGL</sequence>
<dbReference type="eggNOG" id="COG1565">
    <property type="taxonomic scope" value="Bacteria"/>
</dbReference>
<dbReference type="PANTHER" id="PTHR12049:SF7">
    <property type="entry name" value="PROTEIN ARGININE METHYLTRANSFERASE NDUFAF7, MITOCHONDRIAL"/>
    <property type="match status" value="1"/>
</dbReference>
<dbReference type="InterPro" id="IPR029063">
    <property type="entry name" value="SAM-dependent_MTases_sf"/>
</dbReference>
<dbReference type="RefSeq" id="WP_005871948.1">
    <property type="nucleotide sequence ID" value="NZ_ACYG01000027.1"/>
</dbReference>
<dbReference type="EMBL" id="ACYG01000027">
    <property type="protein sequence ID" value="EEV17015.1"/>
    <property type="molecule type" value="Genomic_DNA"/>
</dbReference>
<keyword evidence="1" id="KW-0489">Methyltransferase</keyword>
<keyword evidence="4" id="KW-1185">Reference proteome</keyword>
<dbReference type="GO" id="GO:0035243">
    <property type="term" value="F:protein-arginine omega-N symmetric methyltransferase activity"/>
    <property type="evidence" value="ECO:0007669"/>
    <property type="project" value="TreeGrafter"/>
</dbReference>
<dbReference type="AlphaFoldDB" id="C8PJB0"/>
<evidence type="ECO:0000256" key="1">
    <source>
        <dbReference type="ARBA" id="ARBA00022603"/>
    </source>
</evidence>
<dbReference type="STRING" id="824.CGRAC_0870"/>